<reference evidence="2 3" key="1">
    <citation type="submission" date="2020-09" db="EMBL/GenBank/DDBJ databases">
        <title>Paenibacillus sp. strain PR3 16S rRNA gene Genome sequencing and assembly.</title>
        <authorList>
            <person name="Kim J."/>
        </authorList>
    </citation>
    <scope>NUCLEOTIDE SEQUENCE [LARGE SCALE GENOMIC DNA]</scope>
    <source>
        <strain evidence="2 3">PR3</strain>
    </source>
</reference>
<keyword evidence="1" id="KW-0472">Membrane</keyword>
<dbReference type="Proteomes" id="UP000609346">
    <property type="component" value="Unassembled WGS sequence"/>
</dbReference>
<organism evidence="2 3">
    <name type="scientific">Paenibacillus terricola</name>
    <dbReference type="NCBI Taxonomy" id="2763503"/>
    <lineage>
        <taxon>Bacteria</taxon>
        <taxon>Bacillati</taxon>
        <taxon>Bacillota</taxon>
        <taxon>Bacilli</taxon>
        <taxon>Bacillales</taxon>
        <taxon>Paenibacillaceae</taxon>
        <taxon>Paenibacillus</taxon>
    </lineage>
</organism>
<protein>
    <submittedName>
        <fullName evidence="2">AzlD domain-containing protein</fullName>
    </submittedName>
</protein>
<keyword evidence="1" id="KW-1133">Transmembrane helix</keyword>
<sequence>MGHIVELLAPLPTFLTAIITRSLLGTVVVGIVSIMVLRFIF</sequence>
<name>A0ABR8MMH1_9BACL</name>
<evidence type="ECO:0000256" key="1">
    <source>
        <dbReference type="SAM" id="Phobius"/>
    </source>
</evidence>
<proteinExistence type="predicted"/>
<evidence type="ECO:0000313" key="3">
    <source>
        <dbReference type="Proteomes" id="UP000609346"/>
    </source>
</evidence>
<accession>A0ABR8MMH1</accession>
<keyword evidence="3" id="KW-1185">Reference proteome</keyword>
<comment type="caution">
    <text evidence="2">The sequence shown here is derived from an EMBL/GenBank/DDBJ whole genome shotgun (WGS) entry which is preliminary data.</text>
</comment>
<evidence type="ECO:0000313" key="2">
    <source>
        <dbReference type="EMBL" id="MBD3917214.1"/>
    </source>
</evidence>
<dbReference type="EMBL" id="JACXZA010000001">
    <property type="protein sequence ID" value="MBD3917214.1"/>
    <property type="molecule type" value="Genomic_DNA"/>
</dbReference>
<feature type="transmembrane region" description="Helical" evidence="1">
    <location>
        <begin position="18"/>
        <end position="40"/>
    </location>
</feature>
<dbReference type="Pfam" id="PF05437">
    <property type="entry name" value="AzlD"/>
    <property type="match status" value="1"/>
</dbReference>
<keyword evidence="1" id="KW-0812">Transmembrane</keyword>
<dbReference type="InterPro" id="IPR008407">
    <property type="entry name" value="Brnchd-chn_aa_trnsp_AzlD"/>
</dbReference>
<gene>
    <name evidence="2" type="ORF">H8B09_00490</name>
</gene>